<evidence type="ECO:0000313" key="2">
    <source>
        <dbReference type="Proteomes" id="UP000033699"/>
    </source>
</evidence>
<keyword evidence="2" id="KW-1185">Reference proteome</keyword>
<dbReference type="Gene3D" id="3.30.1870.10">
    <property type="entry name" value="EreA-like, domain 2"/>
    <property type="match status" value="1"/>
</dbReference>
<protein>
    <submittedName>
        <fullName evidence="1">Erythromycin esterase</fullName>
    </submittedName>
</protein>
<dbReference type="GO" id="GO:0046677">
    <property type="term" value="P:response to antibiotic"/>
    <property type="evidence" value="ECO:0007669"/>
    <property type="project" value="InterPro"/>
</dbReference>
<dbReference type="SUPFAM" id="SSF159501">
    <property type="entry name" value="EreA/ChaN-like"/>
    <property type="match status" value="1"/>
</dbReference>
<evidence type="ECO:0000313" key="1">
    <source>
        <dbReference type="EMBL" id="KJS60989.1"/>
    </source>
</evidence>
<dbReference type="Proteomes" id="UP000033699">
    <property type="component" value="Unassembled WGS sequence"/>
</dbReference>
<dbReference type="PANTHER" id="PTHR31299:SF0">
    <property type="entry name" value="ESTERASE, PUTATIVE (AFU_ORTHOLOGUE AFUA_1G05850)-RELATED"/>
    <property type="match status" value="1"/>
</dbReference>
<dbReference type="AlphaFoldDB" id="A0A0F2TCW7"/>
<dbReference type="PANTHER" id="PTHR31299">
    <property type="entry name" value="ESTERASE, PUTATIVE (AFU_ORTHOLOGUE AFUA_1G05850)-RELATED"/>
    <property type="match status" value="1"/>
</dbReference>
<dbReference type="OrthoDB" id="4329964at2"/>
<dbReference type="Pfam" id="PF05139">
    <property type="entry name" value="Erythro_esteras"/>
    <property type="match status" value="1"/>
</dbReference>
<dbReference type="PATRIC" id="fig|359131.3.peg.4133"/>
<dbReference type="InterPro" id="IPR052036">
    <property type="entry name" value="Hydrolase/PRTase-associated"/>
</dbReference>
<dbReference type="EMBL" id="JZKH01000033">
    <property type="protein sequence ID" value="KJS60989.1"/>
    <property type="molecule type" value="Genomic_DNA"/>
</dbReference>
<dbReference type="CDD" id="cd14728">
    <property type="entry name" value="Ere-like"/>
    <property type="match status" value="1"/>
</dbReference>
<sequence>MNRDLHHFHDLLAPDCGVLALGEPTHQEPAFGWVRNELLFLHLAGRGFRSVALETDRIAALAVDDYVRHGTGTLDGVLATGFSHGFGGLDANRSLVARLRAHNAQRPPAERIAFHGFDAPTENTTAPSPRRYLEHARDYLGLELDVAALTGPDERWERTEAILDAAASPGASPEAQRLRVLADDLLNLLHERAPGLIAAGSHAAWLRARAHLTTCLGLLRYHAQAAVPGLEQGVRIARLLGSRDTLMARNLLEIREAEARRGPTLVFAHNEHLKRTPSAWSAGEWRADWTGAGMILEPLLAERYVLVVGSLGRSPVLGLPEPAPGTFEAALQRGSADWELTDPAAAGEATARRTDTLPRQGYFPLDRELLDGADALLHVTDGAAVARALG</sequence>
<accession>A0A0F2TCW7</accession>
<name>A0A0F2TCW7_STRR3</name>
<gene>
    <name evidence="1" type="ORF">VM95_17710</name>
</gene>
<dbReference type="RefSeq" id="WP_045697817.1">
    <property type="nucleotide sequence ID" value="NZ_JZKH01000033.1"/>
</dbReference>
<comment type="caution">
    <text evidence="1">The sequence shown here is derived from an EMBL/GenBank/DDBJ whole genome shotgun (WGS) entry which is preliminary data.</text>
</comment>
<proteinExistence type="predicted"/>
<dbReference type="InterPro" id="IPR007815">
    <property type="entry name" value="Emycin_Estase"/>
</dbReference>
<organism evidence="1 2">
    <name type="scientific">Streptomyces rubellomurinus (strain ATCC 31215)</name>
    <dbReference type="NCBI Taxonomy" id="359131"/>
    <lineage>
        <taxon>Bacteria</taxon>
        <taxon>Bacillati</taxon>
        <taxon>Actinomycetota</taxon>
        <taxon>Actinomycetes</taxon>
        <taxon>Kitasatosporales</taxon>
        <taxon>Streptomycetaceae</taxon>
        <taxon>Streptomyces</taxon>
    </lineage>
</organism>
<reference evidence="1 2" key="1">
    <citation type="submission" date="2015-02" db="EMBL/GenBank/DDBJ databases">
        <authorList>
            <person name="Ju K.-S."/>
            <person name="Doroghazi J.R."/>
            <person name="Metcalf W."/>
        </authorList>
    </citation>
    <scope>NUCLEOTIDE SEQUENCE [LARGE SCALE GENOMIC DNA]</scope>
    <source>
        <strain evidence="1 2">ATCC 31215</strain>
    </source>
</reference>